<sequence length="125" mass="14176">MNKREEQTNYQMQITPPDPFIVRYFNYLKDQNLAKWIADKCNSQHLPHVPPVSCTFLPSGGKFCSCCKGNWSIVIFTTEASQYIPLLVGITEINPSGGIVTGYVYPDLDNEQYIMAVVHIGCIYH</sequence>
<reference evidence="1 2" key="1">
    <citation type="submission" date="2019-06" db="EMBL/GenBank/DDBJ databases">
        <title>Biocontrol Bacillus strains from Vietnam.</title>
        <authorList>
            <person name="Borriss R."/>
            <person name="Lasch P."/>
            <person name="Thanh Tam L.T."/>
        </authorList>
    </citation>
    <scope>NUCLEOTIDE SEQUENCE [LARGE SCALE GENOMIC DNA]</scope>
    <source>
        <strain evidence="1 2">A8</strain>
    </source>
</reference>
<protein>
    <submittedName>
        <fullName evidence="1">Uncharacterized protein</fullName>
    </submittedName>
</protein>
<comment type="caution">
    <text evidence="1">The sequence shown here is derived from an EMBL/GenBank/DDBJ whole genome shotgun (WGS) entry which is preliminary data.</text>
</comment>
<name>A0ABD7RFP6_BACCE</name>
<dbReference type="RefSeq" id="WP_042511335.1">
    <property type="nucleotide sequence ID" value="NZ_JARPPZ010000055.1"/>
</dbReference>
<organism evidence="1 2">
    <name type="scientific">Bacillus cereus</name>
    <dbReference type="NCBI Taxonomy" id="1396"/>
    <lineage>
        <taxon>Bacteria</taxon>
        <taxon>Bacillati</taxon>
        <taxon>Bacillota</taxon>
        <taxon>Bacilli</taxon>
        <taxon>Bacillales</taxon>
        <taxon>Bacillaceae</taxon>
        <taxon>Bacillus</taxon>
        <taxon>Bacillus cereus group</taxon>
    </lineage>
</organism>
<dbReference type="EMBL" id="VDDR01000004">
    <property type="protein sequence ID" value="TNB99966.1"/>
    <property type="molecule type" value="Genomic_DNA"/>
</dbReference>
<dbReference type="Proteomes" id="UP000309400">
    <property type="component" value="Unassembled WGS sequence"/>
</dbReference>
<accession>A0ABD7RFP6</accession>
<gene>
    <name evidence="1" type="ORF">FHG65_10485</name>
</gene>
<evidence type="ECO:0000313" key="2">
    <source>
        <dbReference type="Proteomes" id="UP000309400"/>
    </source>
</evidence>
<evidence type="ECO:0000313" key="1">
    <source>
        <dbReference type="EMBL" id="TNB99966.1"/>
    </source>
</evidence>
<dbReference type="AlphaFoldDB" id="A0ABD7RFP6"/>
<proteinExistence type="predicted"/>